<dbReference type="EMBL" id="LEKV01000016">
    <property type="protein sequence ID" value="KVI12066.1"/>
    <property type="molecule type" value="Genomic_DNA"/>
</dbReference>
<keyword evidence="3" id="KW-1185">Reference proteome</keyword>
<gene>
    <name evidence="2" type="ORF">Ccrd_009503</name>
</gene>
<organism evidence="2 3">
    <name type="scientific">Cynara cardunculus var. scolymus</name>
    <name type="common">Globe artichoke</name>
    <name type="synonym">Cynara scolymus</name>
    <dbReference type="NCBI Taxonomy" id="59895"/>
    <lineage>
        <taxon>Eukaryota</taxon>
        <taxon>Viridiplantae</taxon>
        <taxon>Streptophyta</taxon>
        <taxon>Embryophyta</taxon>
        <taxon>Tracheophyta</taxon>
        <taxon>Spermatophyta</taxon>
        <taxon>Magnoliopsida</taxon>
        <taxon>eudicotyledons</taxon>
        <taxon>Gunneridae</taxon>
        <taxon>Pentapetalae</taxon>
        <taxon>asterids</taxon>
        <taxon>campanulids</taxon>
        <taxon>Asterales</taxon>
        <taxon>Asteraceae</taxon>
        <taxon>Carduoideae</taxon>
        <taxon>Cardueae</taxon>
        <taxon>Carduinae</taxon>
        <taxon>Cynara</taxon>
    </lineage>
</organism>
<feature type="transmembrane region" description="Helical" evidence="1">
    <location>
        <begin position="109"/>
        <end position="130"/>
    </location>
</feature>
<comment type="caution">
    <text evidence="2">The sequence shown here is derived from an EMBL/GenBank/DDBJ whole genome shotgun (WGS) entry which is preliminary data.</text>
</comment>
<reference evidence="2 3" key="1">
    <citation type="journal article" date="2016" name="Sci. Rep.">
        <title>The genome sequence of the outbreeding globe artichoke constructed de novo incorporating a phase-aware low-pass sequencing strategy of F1 progeny.</title>
        <authorList>
            <person name="Scaglione D."/>
            <person name="Reyes-Chin-Wo S."/>
            <person name="Acquadro A."/>
            <person name="Froenicke L."/>
            <person name="Portis E."/>
            <person name="Beitel C."/>
            <person name="Tirone M."/>
            <person name="Mauro R."/>
            <person name="Lo Monaco A."/>
            <person name="Mauromicale G."/>
            <person name="Faccioli P."/>
            <person name="Cattivelli L."/>
            <person name="Rieseberg L."/>
            <person name="Michelmore R."/>
            <person name="Lanteri S."/>
        </authorList>
    </citation>
    <scope>NUCLEOTIDE SEQUENCE [LARGE SCALE GENOMIC DNA]</scope>
    <source>
        <strain evidence="2">2C</strain>
    </source>
</reference>
<dbReference type="Gramene" id="KVI12066">
    <property type="protein sequence ID" value="KVI12066"/>
    <property type="gene ID" value="Ccrd_009503"/>
</dbReference>
<protein>
    <submittedName>
        <fullName evidence="2">Uncharacterized protein</fullName>
    </submittedName>
</protein>
<evidence type="ECO:0000313" key="2">
    <source>
        <dbReference type="EMBL" id="KVI12066.1"/>
    </source>
</evidence>
<feature type="transmembrane region" description="Helical" evidence="1">
    <location>
        <begin position="60"/>
        <end position="78"/>
    </location>
</feature>
<accession>A0A103YMX5</accession>
<dbReference type="AlphaFoldDB" id="A0A103YMX5"/>
<keyword evidence="1" id="KW-1133">Transmembrane helix</keyword>
<keyword evidence="1" id="KW-0812">Transmembrane</keyword>
<sequence length="169" mass="19140">MVNKFQPNLKKAMFSEKEKRLVFDLQSKGGSSAIKMEVEVPNRKKINVNPPEIKDEHQQILFPFSVLQLFLVTVYSFIVSYCRNDYSLAEYGSLPLCNLLLKFLGSLELWGVALGFPSLLLEGILSPFLVKKQRHKVRIQGRSGKPTRIEWRVCVKLGEGLEQGGGGDR</sequence>
<name>A0A103YMX5_CYNCS</name>
<keyword evidence="1" id="KW-0472">Membrane</keyword>
<dbReference type="Proteomes" id="UP000243975">
    <property type="component" value="Unassembled WGS sequence"/>
</dbReference>
<proteinExistence type="predicted"/>
<evidence type="ECO:0000313" key="3">
    <source>
        <dbReference type="Proteomes" id="UP000243975"/>
    </source>
</evidence>
<evidence type="ECO:0000256" key="1">
    <source>
        <dbReference type="SAM" id="Phobius"/>
    </source>
</evidence>